<accession>A0ABY7E121</accession>
<proteinExistence type="predicted"/>
<name>A0ABY7E121_MYAAR</name>
<keyword evidence="3" id="KW-1185">Reference proteome</keyword>
<dbReference type="InterPro" id="IPR050799">
    <property type="entry name" value="ZIP_Transporter"/>
</dbReference>
<protein>
    <submittedName>
        <fullName evidence="2">S39AE-like protein</fullName>
    </submittedName>
</protein>
<dbReference type="PANTHER" id="PTHR12191">
    <property type="entry name" value="SOLUTE CARRIER FAMILY 39"/>
    <property type="match status" value="1"/>
</dbReference>
<sequence>MALSRYIRSILIVLYFNVKLSNGNLSVFNQAVIERLHDVKSHAGLDDKEFHEFLVHKAVHGKDDLIDRREGLNISCSFNVTECSLFLEENCLSSSTLTSLGTPEYSLSDWFPSVVYQLVQSKCKRSRTKKYTVPSSAQAWGYGIGFVTLICIVSNVGAFFTPIMDHRYFQRVLLYCVALAVGTLASTGLLVLIPEDVKAEEDELESISSKHAVDVERNGDVTEKEKEIKTVERSKSVIVRTNKISTVALMIMIGDALHNFVDGISIGAAFTENTFLGINT</sequence>
<feature type="transmembrane region" description="Helical" evidence="1">
    <location>
        <begin position="172"/>
        <end position="193"/>
    </location>
</feature>
<feature type="transmembrane region" description="Helical" evidence="1">
    <location>
        <begin position="139"/>
        <end position="160"/>
    </location>
</feature>
<evidence type="ECO:0000313" key="3">
    <source>
        <dbReference type="Proteomes" id="UP001164746"/>
    </source>
</evidence>
<keyword evidence="1" id="KW-0472">Membrane</keyword>
<evidence type="ECO:0000256" key="1">
    <source>
        <dbReference type="SAM" id="Phobius"/>
    </source>
</evidence>
<reference evidence="2" key="1">
    <citation type="submission" date="2022-11" db="EMBL/GenBank/DDBJ databases">
        <title>Centuries of genome instability and evolution in soft-shell clam transmissible cancer (bioRxiv).</title>
        <authorList>
            <person name="Hart S.F.M."/>
            <person name="Yonemitsu M.A."/>
            <person name="Giersch R.M."/>
            <person name="Beal B.F."/>
            <person name="Arriagada G."/>
            <person name="Davis B.W."/>
            <person name="Ostrander E.A."/>
            <person name="Goff S.P."/>
            <person name="Metzger M.J."/>
        </authorList>
    </citation>
    <scope>NUCLEOTIDE SEQUENCE</scope>
    <source>
        <strain evidence="2">MELC-2E11</strain>
        <tissue evidence="2">Siphon/mantle</tissue>
    </source>
</reference>
<dbReference type="EMBL" id="CP111015">
    <property type="protein sequence ID" value="WAR02934.1"/>
    <property type="molecule type" value="Genomic_DNA"/>
</dbReference>
<keyword evidence="1" id="KW-0812">Transmembrane</keyword>
<organism evidence="2 3">
    <name type="scientific">Mya arenaria</name>
    <name type="common">Soft-shell clam</name>
    <dbReference type="NCBI Taxonomy" id="6604"/>
    <lineage>
        <taxon>Eukaryota</taxon>
        <taxon>Metazoa</taxon>
        <taxon>Spiralia</taxon>
        <taxon>Lophotrochozoa</taxon>
        <taxon>Mollusca</taxon>
        <taxon>Bivalvia</taxon>
        <taxon>Autobranchia</taxon>
        <taxon>Heteroconchia</taxon>
        <taxon>Euheterodonta</taxon>
        <taxon>Imparidentia</taxon>
        <taxon>Neoheterodontei</taxon>
        <taxon>Myida</taxon>
        <taxon>Myoidea</taxon>
        <taxon>Myidae</taxon>
        <taxon>Mya</taxon>
    </lineage>
</organism>
<dbReference type="Proteomes" id="UP001164746">
    <property type="component" value="Chromosome 4"/>
</dbReference>
<dbReference type="PANTHER" id="PTHR12191:SF37">
    <property type="entry name" value="ZINC TRANSPORTER FOI"/>
    <property type="match status" value="1"/>
</dbReference>
<keyword evidence="1" id="KW-1133">Transmembrane helix</keyword>
<gene>
    <name evidence="2" type="ORF">MAR_009492</name>
</gene>
<evidence type="ECO:0000313" key="2">
    <source>
        <dbReference type="EMBL" id="WAR02934.1"/>
    </source>
</evidence>